<comment type="caution">
    <text evidence="1">The sequence shown here is derived from an EMBL/GenBank/DDBJ whole genome shotgun (WGS) entry which is preliminary data.</text>
</comment>
<sequence>MCRSFLVIHRNFTKVKHILSRRSIFTVAASTNLFDPVADYYCCQTNKKRQKTTHQPIMDLSKNFQSFAWCKPDWCFPSMSKETNELLRQCADLPEEQASGDVDELIARSKAFPIPFPIETVRLEKLKERRSIEKLKKNIVSTYPLIHERVLLLMTHFLIYKREFGSSIEKELYKDMGVPQLIDRILTKRAVTFMGQADKYLLLTGEEGNLLEGLTPGEKQQMRGRNFRSTEGWEAVGTVNQRPPLLLENCLSYDEMKLSALVYVSGHTECINDGERKNSGVVKEENAETDAVIIGTIGPRFQRHFRMDYEDILITEEQNVPEHGYGEEVTPTTCLNVLKNTYVRNNTSAKHMWRQMWSEFYQVHSYTYEELTSYITLGSNKTPESKYTERYVKLNKPGHVFDNEVYYKRISVLAETVLIEADARARQEGKMAYVNVIGCGLGVWKISKHQIDVYVLSVTERVKHLLRKDLLQHVSDVNFAWIQPSDSIIAMFPNSSGEGPNAAHKLFLENKRHPKGGINVQIQKREPSAKLTGEHDGKLLVMTYPWDGNAHPGNEFWLGSLKSSGDPAAACSTQVSELHNAHIHAGLRATRTRVAAASGLHSLHEHCNLRTT</sequence>
<evidence type="ECO:0000313" key="2">
    <source>
        <dbReference type="Proteomes" id="UP001231518"/>
    </source>
</evidence>
<dbReference type="InterPro" id="IPR032063">
    <property type="entry name" value="MavL-like"/>
</dbReference>
<dbReference type="Proteomes" id="UP001231518">
    <property type="component" value="Chromosome 25"/>
</dbReference>
<keyword evidence="2" id="KW-1185">Reference proteome</keyword>
<reference evidence="1" key="1">
    <citation type="submission" date="2023-03" db="EMBL/GenBank/DDBJ databases">
        <title>Chromosome-level genomes of two armyworms, Mythimna separata and Mythimna loreyi, provide insights into the biosynthesis and reception of sex pheromones.</title>
        <authorList>
            <person name="Zhao H."/>
        </authorList>
    </citation>
    <scope>NUCLEOTIDE SEQUENCE</scope>
    <source>
        <strain evidence="1">BeijingLab</strain>
        <tissue evidence="1">Pupa</tissue>
    </source>
</reference>
<proteinExistence type="predicted"/>
<name>A0AAD7Y9V2_MYTSE</name>
<dbReference type="Pfam" id="PF16062">
    <property type="entry name" value="MavL-like"/>
    <property type="match status" value="1"/>
</dbReference>
<dbReference type="AlphaFoldDB" id="A0AAD7Y9V2"/>
<gene>
    <name evidence="1" type="ORF">PYW07_010401</name>
</gene>
<evidence type="ECO:0000313" key="1">
    <source>
        <dbReference type="EMBL" id="KAJ8708276.1"/>
    </source>
</evidence>
<protein>
    <submittedName>
        <fullName evidence="1">Uncharacterized protein</fullName>
    </submittedName>
</protein>
<dbReference type="EMBL" id="JARGEI010000026">
    <property type="protein sequence ID" value="KAJ8708276.1"/>
    <property type="molecule type" value="Genomic_DNA"/>
</dbReference>
<organism evidence="1 2">
    <name type="scientific">Mythimna separata</name>
    <name type="common">Oriental armyworm</name>
    <name type="synonym">Pseudaletia separata</name>
    <dbReference type="NCBI Taxonomy" id="271217"/>
    <lineage>
        <taxon>Eukaryota</taxon>
        <taxon>Metazoa</taxon>
        <taxon>Ecdysozoa</taxon>
        <taxon>Arthropoda</taxon>
        <taxon>Hexapoda</taxon>
        <taxon>Insecta</taxon>
        <taxon>Pterygota</taxon>
        <taxon>Neoptera</taxon>
        <taxon>Endopterygota</taxon>
        <taxon>Lepidoptera</taxon>
        <taxon>Glossata</taxon>
        <taxon>Ditrysia</taxon>
        <taxon>Noctuoidea</taxon>
        <taxon>Noctuidae</taxon>
        <taxon>Noctuinae</taxon>
        <taxon>Hadenini</taxon>
        <taxon>Mythimna</taxon>
    </lineage>
</organism>
<accession>A0AAD7Y9V2</accession>